<dbReference type="GeneID" id="17110964"/>
<protein>
    <submittedName>
        <fullName evidence="1">Predicted ATPase</fullName>
    </submittedName>
</protein>
<organism evidence="1 2">
    <name type="scientific">Aeropyrum camini SY1 = JCM 12091</name>
    <dbReference type="NCBI Taxonomy" id="1198449"/>
    <lineage>
        <taxon>Archaea</taxon>
        <taxon>Thermoproteota</taxon>
        <taxon>Thermoprotei</taxon>
        <taxon>Desulfurococcales</taxon>
        <taxon>Desulfurococcaceae</taxon>
        <taxon>Aeropyrum</taxon>
    </lineage>
</organism>
<dbReference type="eggNOG" id="arCOG00042">
    <property type="taxonomic scope" value="Archaea"/>
</dbReference>
<dbReference type="AlphaFoldDB" id="U3TAP0"/>
<sequence length="286" mass="31190">MEAPAGPRPMCSLCRVRPAVYYRRFSGHRLCRRCMKTALERGVKRSLRGSNVFRPGVSILVYPSATNPPASLAFARLVGLVERSYGARVYAVLPSYIKVYSGLGLLRDSVELVELPAQVERAAERLESVVWAPRLLRLERGLASVAAELLGLDAAVLPITRTVIGMIGVEALISASLHYMWDLDAPQAGGGRPVVLGLRNVEAEFITGYAALERFDASSRVKPKYSFKYVYKALVTDDKPELEFSSASTISLLARALEGGKCRCKACGAPIACGKEFCEDCQSVWG</sequence>
<evidence type="ECO:0000313" key="2">
    <source>
        <dbReference type="Proteomes" id="UP000016887"/>
    </source>
</evidence>
<keyword evidence="2" id="KW-1185">Reference proteome</keyword>
<dbReference type="RefSeq" id="WP_022541868.1">
    <property type="nucleotide sequence ID" value="NC_022521.1"/>
</dbReference>
<reference evidence="1 2" key="1">
    <citation type="journal article" date="2013" name="Appl. Environ. Microbiol.">
        <title>Variation of the Virus-Related Elements within Syntenic Genomes of the Hyperthermophilic Archaeon Aeropyrum.</title>
        <authorList>
            <person name="Daifuku T."/>
            <person name="Yoshida T."/>
            <person name="Kitamura T."/>
            <person name="Kawaichi S."/>
            <person name="Inoue T."/>
            <person name="Nomura K."/>
            <person name="Yoshida Y."/>
            <person name="Kuno S."/>
            <person name="Sako Y."/>
        </authorList>
    </citation>
    <scope>NUCLEOTIDE SEQUENCE [LARGE SCALE GENOMIC DNA]</scope>
    <source>
        <strain evidence="1 2">SY1</strain>
    </source>
</reference>
<proteinExistence type="predicted"/>
<dbReference type="EMBL" id="AP012489">
    <property type="protein sequence ID" value="BAN90597.1"/>
    <property type="molecule type" value="Genomic_DNA"/>
</dbReference>
<accession>U3TAP0</accession>
<evidence type="ECO:0000313" key="1">
    <source>
        <dbReference type="EMBL" id="BAN90597.1"/>
    </source>
</evidence>
<dbReference type="OrthoDB" id="33422at2157"/>
<dbReference type="Proteomes" id="UP000016887">
    <property type="component" value="Chromosome"/>
</dbReference>
<dbReference type="STRING" id="1198449.ACAM_1128"/>
<gene>
    <name evidence="1" type="ORF">ACAM_1128</name>
</gene>
<name>U3TAP0_9CREN</name>
<dbReference type="KEGG" id="acj:ACAM_1128"/>